<dbReference type="PANTHER" id="PTHR11638:SF18">
    <property type="entry name" value="HEAT SHOCK PROTEIN 104"/>
    <property type="match status" value="1"/>
</dbReference>
<dbReference type="AlphaFoldDB" id="E3HZJ3"/>
<dbReference type="KEGG" id="rva:Rvan_1785"/>
<dbReference type="InterPro" id="IPR027417">
    <property type="entry name" value="P-loop_NTPase"/>
</dbReference>
<dbReference type="HOGENOM" id="CLU_677706_0_0_5"/>
<keyword evidence="3" id="KW-1133">Transmembrane helix</keyword>
<evidence type="ECO:0000313" key="6">
    <source>
        <dbReference type="Proteomes" id="UP000001399"/>
    </source>
</evidence>
<keyword evidence="1" id="KW-0547">Nucleotide-binding</keyword>
<dbReference type="GO" id="GO:0005524">
    <property type="term" value="F:ATP binding"/>
    <property type="evidence" value="ECO:0007669"/>
    <property type="project" value="UniProtKB-KW"/>
</dbReference>
<keyword evidence="6" id="KW-1185">Reference proteome</keyword>
<name>E3HZJ3_RHOVT</name>
<dbReference type="STRING" id="648757.Rvan_1785"/>
<evidence type="ECO:0000256" key="3">
    <source>
        <dbReference type="SAM" id="Phobius"/>
    </source>
</evidence>
<evidence type="ECO:0000259" key="4">
    <source>
        <dbReference type="SMART" id="SM00382"/>
    </source>
</evidence>
<dbReference type="InterPro" id="IPR001270">
    <property type="entry name" value="ClpA/B"/>
</dbReference>
<dbReference type="RefSeq" id="WP_013419421.1">
    <property type="nucleotide sequence ID" value="NC_014664.1"/>
</dbReference>
<dbReference type="GO" id="GO:0034605">
    <property type="term" value="P:cellular response to heat"/>
    <property type="evidence" value="ECO:0007669"/>
    <property type="project" value="TreeGrafter"/>
</dbReference>
<feature type="transmembrane region" description="Helical" evidence="3">
    <location>
        <begin position="51"/>
        <end position="73"/>
    </location>
</feature>
<keyword evidence="3" id="KW-0472">Membrane</keyword>
<proteinExistence type="predicted"/>
<protein>
    <submittedName>
        <fullName evidence="5">ATPase AAA-2 domain protein</fullName>
    </submittedName>
</protein>
<feature type="transmembrane region" description="Helical" evidence="3">
    <location>
        <begin position="12"/>
        <end position="31"/>
    </location>
</feature>
<dbReference type="InterPro" id="IPR003593">
    <property type="entry name" value="AAA+_ATPase"/>
</dbReference>
<feature type="domain" description="AAA+ ATPase" evidence="4">
    <location>
        <begin position="152"/>
        <end position="291"/>
    </location>
</feature>
<keyword evidence="2" id="KW-0067">ATP-binding</keyword>
<organism evidence="5 6">
    <name type="scientific">Rhodomicrobium vannielii (strain ATCC 17100 / DSM 162 / LMG 4299 / NCIMB 10020 / ATH 3.1.1)</name>
    <dbReference type="NCBI Taxonomy" id="648757"/>
    <lineage>
        <taxon>Bacteria</taxon>
        <taxon>Pseudomonadati</taxon>
        <taxon>Pseudomonadota</taxon>
        <taxon>Alphaproteobacteria</taxon>
        <taxon>Hyphomicrobiales</taxon>
        <taxon>Hyphomicrobiaceae</taxon>
        <taxon>Rhodomicrobium</taxon>
    </lineage>
</organism>
<dbReference type="Gene3D" id="3.40.50.300">
    <property type="entry name" value="P-loop containing nucleotide triphosphate hydrolases"/>
    <property type="match status" value="1"/>
</dbReference>
<dbReference type="EMBL" id="CP002292">
    <property type="protein sequence ID" value="ADP71028.1"/>
    <property type="molecule type" value="Genomic_DNA"/>
</dbReference>
<dbReference type="eggNOG" id="COG0542">
    <property type="taxonomic scope" value="Bacteria"/>
</dbReference>
<dbReference type="SMART" id="SM00382">
    <property type="entry name" value="AAA"/>
    <property type="match status" value="1"/>
</dbReference>
<dbReference type="InterPro" id="IPR050130">
    <property type="entry name" value="ClpA_ClpB"/>
</dbReference>
<gene>
    <name evidence="5" type="ordered locus">Rvan_1785</name>
</gene>
<evidence type="ECO:0000256" key="2">
    <source>
        <dbReference type="ARBA" id="ARBA00022840"/>
    </source>
</evidence>
<dbReference type="GO" id="GO:0005737">
    <property type="term" value="C:cytoplasm"/>
    <property type="evidence" value="ECO:0007669"/>
    <property type="project" value="TreeGrafter"/>
</dbReference>
<sequence length="423" mass="46019">MNGVLERMNRWMPLFMGIMALAAVVQVLNFLGVSFRGTAPLDWVEVHAGPIAGVLGVAAGVCWLLALLSYLRFREKLPRAFNRWSWLMDILDRLTNREELERSLQSRTEPVFVDAQALTEALRSKVVGQNAICEDLAAQIRRRLALQQRGKPVGVFLFAGPPGSGKTYLGKTLANALGRKLLHFDMTQYGGAGFAATSLFGASKGYVGSSSYGKLTGSLRETPDAVVLLDEIEKAHGDVHKNFLTAWNDGFITEASDGRQISSTSAIFVLTTNAAVEALADLSRQYAREPDELRRAAVSALRAAGFAPEVLNRIDRIFVFEPLADLDIARVAALEIEQMILSYGLSIRQGGIDPHILIDLMGRQKKMGLGASARDLVRAIEESVADVLIEARQRGISSIALQIQDGKVIALAGEEATTALTQK</sequence>
<accession>E3HZJ3</accession>
<dbReference type="SUPFAM" id="SSF52540">
    <property type="entry name" value="P-loop containing nucleoside triphosphate hydrolases"/>
    <property type="match status" value="1"/>
</dbReference>
<dbReference type="InterPro" id="IPR003959">
    <property type="entry name" value="ATPase_AAA_core"/>
</dbReference>
<evidence type="ECO:0000256" key="1">
    <source>
        <dbReference type="ARBA" id="ARBA00022741"/>
    </source>
</evidence>
<keyword evidence="3" id="KW-0812">Transmembrane</keyword>
<dbReference type="GO" id="GO:0016887">
    <property type="term" value="F:ATP hydrolysis activity"/>
    <property type="evidence" value="ECO:0007669"/>
    <property type="project" value="InterPro"/>
</dbReference>
<dbReference type="Pfam" id="PF07724">
    <property type="entry name" value="AAA_2"/>
    <property type="match status" value="1"/>
</dbReference>
<dbReference type="Proteomes" id="UP000001399">
    <property type="component" value="Chromosome"/>
</dbReference>
<reference evidence="6" key="1">
    <citation type="journal article" date="2011" name="J. Bacteriol.">
        <title>Genome sequences of eight morphologically diverse alphaproteobacteria.</title>
        <authorList>
            <consortium name="US DOE Joint Genome Institute"/>
            <person name="Brown P.J."/>
            <person name="Kysela D.T."/>
            <person name="Buechlein A."/>
            <person name="Hemmerich C."/>
            <person name="Brun Y.V."/>
        </authorList>
    </citation>
    <scope>NUCLEOTIDE SEQUENCE [LARGE SCALE GENOMIC DNA]</scope>
    <source>
        <strain evidence="6">ATCC 17100 / ATH 3.1.1 / DSM 162 / LMG 4299</strain>
    </source>
</reference>
<dbReference type="PRINTS" id="PR00300">
    <property type="entry name" value="CLPPROTEASEA"/>
</dbReference>
<dbReference type="OrthoDB" id="7236151at2"/>
<dbReference type="PANTHER" id="PTHR11638">
    <property type="entry name" value="ATP-DEPENDENT CLP PROTEASE"/>
    <property type="match status" value="1"/>
</dbReference>
<evidence type="ECO:0000313" key="5">
    <source>
        <dbReference type="EMBL" id="ADP71028.1"/>
    </source>
</evidence>